<dbReference type="SUPFAM" id="SSF50129">
    <property type="entry name" value="GroES-like"/>
    <property type="match status" value="1"/>
</dbReference>
<dbReference type="SMART" id="SM00829">
    <property type="entry name" value="PKS_ER"/>
    <property type="match status" value="1"/>
</dbReference>
<dbReference type="Pfam" id="PF08240">
    <property type="entry name" value="ADH_N"/>
    <property type="match status" value="1"/>
</dbReference>
<dbReference type="Gene3D" id="3.40.50.720">
    <property type="entry name" value="NAD(P)-binding Rossmann-like Domain"/>
    <property type="match status" value="1"/>
</dbReference>
<name>A0ABZ1RTF1_9ACTN</name>
<dbReference type="CDD" id="cd08276">
    <property type="entry name" value="MDR7"/>
    <property type="match status" value="1"/>
</dbReference>
<dbReference type="Pfam" id="PF00107">
    <property type="entry name" value="ADH_zinc_N"/>
    <property type="match status" value="1"/>
</dbReference>
<proteinExistence type="predicted"/>
<dbReference type="RefSeq" id="WP_328776914.1">
    <property type="nucleotide sequence ID" value="NZ_CP108057.1"/>
</dbReference>
<dbReference type="InterPro" id="IPR020843">
    <property type="entry name" value="ER"/>
</dbReference>
<dbReference type="InterPro" id="IPR036291">
    <property type="entry name" value="NAD(P)-bd_dom_sf"/>
</dbReference>
<dbReference type="InterPro" id="IPR052711">
    <property type="entry name" value="Zinc_ADH-like"/>
</dbReference>
<organism evidence="2 3">
    <name type="scientific">Streptomyces goshikiensis</name>
    <dbReference type="NCBI Taxonomy" id="1942"/>
    <lineage>
        <taxon>Bacteria</taxon>
        <taxon>Bacillati</taxon>
        <taxon>Actinomycetota</taxon>
        <taxon>Actinomycetes</taxon>
        <taxon>Kitasatosporales</taxon>
        <taxon>Streptomycetaceae</taxon>
        <taxon>Streptomyces</taxon>
    </lineage>
</organism>
<dbReference type="Proteomes" id="UP001432075">
    <property type="component" value="Chromosome"/>
</dbReference>
<evidence type="ECO:0000313" key="3">
    <source>
        <dbReference type="Proteomes" id="UP001432075"/>
    </source>
</evidence>
<dbReference type="InterPro" id="IPR013154">
    <property type="entry name" value="ADH-like_N"/>
</dbReference>
<accession>A0ABZ1RTF1</accession>
<dbReference type="PANTHER" id="PTHR45033">
    <property type="match status" value="1"/>
</dbReference>
<reference evidence="2" key="1">
    <citation type="submission" date="2022-10" db="EMBL/GenBank/DDBJ databases">
        <title>The complete genomes of actinobacterial strains from the NBC collection.</title>
        <authorList>
            <person name="Joergensen T.S."/>
            <person name="Alvarez Arevalo M."/>
            <person name="Sterndorff E.B."/>
            <person name="Faurdal D."/>
            <person name="Vuksanovic O."/>
            <person name="Mourched A.-S."/>
            <person name="Charusanti P."/>
            <person name="Shaw S."/>
            <person name="Blin K."/>
            <person name="Weber T."/>
        </authorList>
    </citation>
    <scope>NUCLEOTIDE SEQUENCE</scope>
    <source>
        <strain evidence="2">NBC_00283</strain>
    </source>
</reference>
<feature type="domain" description="Enoyl reductase (ER)" evidence="1">
    <location>
        <begin position="10"/>
        <end position="338"/>
    </location>
</feature>
<evidence type="ECO:0000313" key="2">
    <source>
        <dbReference type="EMBL" id="WUO49823.1"/>
    </source>
</evidence>
<evidence type="ECO:0000259" key="1">
    <source>
        <dbReference type="SMART" id="SM00829"/>
    </source>
</evidence>
<dbReference type="InterPro" id="IPR011032">
    <property type="entry name" value="GroES-like_sf"/>
</dbReference>
<keyword evidence="3" id="KW-1185">Reference proteome</keyword>
<dbReference type="InterPro" id="IPR013149">
    <property type="entry name" value="ADH-like_C"/>
</dbReference>
<protein>
    <submittedName>
        <fullName evidence="2">NAD(P)-dependent alcohol dehydrogenase</fullName>
    </submittedName>
</protein>
<sequence length="346" mass="36724">MRSYHLESFGAVEGIVLRDRGGPRPEPAGPTGIVVALRAASLNKRDLLILERRYPLPSAPGVVPLSDGAGEVVAVGEAVTRFAVGDRVSCTYFPRWRGGRITPDAVDQPGCTLDGMLAEYASLDEEWAVRVPDHLTWEEAATLPCAGVTAWHALTGGEAVGPGQSVLTLGTGPVALFAVQFAKLLGCRVVATTSDERKEDRLKALGADAVVNYRRTPHWSRSVRELTDGLGADLVVETGGPDTIEQSVRASALYGQIALLTTGTAERPGIEISHAAYASSLATIRRVFVGSRSRFEDMNRAVSAHGLRPVIDRVLPFEEAHRAYREYAAGGAFGKVVIGIGGADGS</sequence>
<dbReference type="SUPFAM" id="SSF51735">
    <property type="entry name" value="NAD(P)-binding Rossmann-fold domains"/>
    <property type="match status" value="1"/>
</dbReference>
<dbReference type="PANTHER" id="PTHR45033:SF2">
    <property type="entry name" value="ZINC-TYPE ALCOHOL DEHYDROGENASE-LIKE PROTEIN C1773.06C"/>
    <property type="match status" value="1"/>
</dbReference>
<dbReference type="EMBL" id="CP108057">
    <property type="protein sequence ID" value="WUO49823.1"/>
    <property type="molecule type" value="Genomic_DNA"/>
</dbReference>
<gene>
    <name evidence="2" type="ORF">OHU17_30540</name>
</gene>
<dbReference type="Gene3D" id="3.90.180.10">
    <property type="entry name" value="Medium-chain alcohol dehydrogenases, catalytic domain"/>
    <property type="match status" value="1"/>
</dbReference>